<dbReference type="Proteomes" id="UP000559027">
    <property type="component" value="Unassembled WGS sequence"/>
</dbReference>
<feature type="region of interest" description="Disordered" evidence="1">
    <location>
        <begin position="188"/>
        <end position="286"/>
    </location>
</feature>
<proteinExistence type="predicted"/>
<feature type="compositionally biased region" description="Basic residues" evidence="1">
    <location>
        <begin position="133"/>
        <end position="144"/>
    </location>
</feature>
<evidence type="ECO:0000313" key="2">
    <source>
        <dbReference type="EMBL" id="KAF5357145.1"/>
    </source>
</evidence>
<accession>A0A8H5G2I9</accession>
<comment type="caution">
    <text evidence="2">The sequence shown here is derived from an EMBL/GenBank/DDBJ whole genome shotgun (WGS) entry which is preliminary data.</text>
</comment>
<feature type="compositionally biased region" description="Basic and acidic residues" evidence="1">
    <location>
        <begin position="206"/>
        <end position="217"/>
    </location>
</feature>
<feature type="compositionally biased region" description="Polar residues" evidence="1">
    <location>
        <begin position="154"/>
        <end position="166"/>
    </location>
</feature>
<organism evidence="2 3">
    <name type="scientific">Leucocoprinus leucothites</name>
    <dbReference type="NCBI Taxonomy" id="201217"/>
    <lineage>
        <taxon>Eukaryota</taxon>
        <taxon>Fungi</taxon>
        <taxon>Dikarya</taxon>
        <taxon>Basidiomycota</taxon>
        <taxon>Agaricomycotina</taxon>
        <taxon>Agaricomycetes</taxon>
        <taxon>Agaricomycetidae</taxon>
        <taxon>Agaricales</taxon>
        <taxon>Agaricineae</taxon>
        <taxon>Agaricaceae</taxon>
        <taxon>Leucocoprinus</taxon>
    </lineage>
</organism>
<reference evidence="2 3" key="1">
    <citation type="journal article" date="2020" name="ISME J.">
        <title>Uncovering the hidden diversity of litter-decomposition mechanisms in mushroom-forming fungi.</title>
        <authorList>
            <person name="Floudas D."/>
            <person name="Bentzer J."/>
            <person name="Ahren D."/>
            <person name="Johansson T."/>
            <person name="Persson P."/>
            <person name="Tunlid A."/>
        </authorList>
    </citation>
    <scope>NUCLEOTIDE SEQUENCE [LARGE SCALE GENOMIC DNA]</scope>
    <source>
        <strain evidence="2 3">CBS 146.42</strain>
    </source>
</reference>
<dbReference type="AlphaFoldDB" id="A0A8H5G2I9"/>
<dbReference type="OrthoDB" id="3265369at2759"/>
<evidence type="ECO:0000313" key="3">
    <source>
        <dbReference type="Proteomes" id="UP000559027"/>
    </source>
</evidence>
<gene>
    <name evidence="2" type="ORF">D9756_006451</name>
</gene>
<evidence type="ECO:0000256" key="1">
    <source>
        <dbReference type="SAM" id="MobiDB-lite"/>
    </source>
</evidence>
<feature type="compositionally biased region" description="Polar residues" evidence="1">
    <location>
        <begin position="220"/>
        <end position="241"/>
    </location>
</feature>
<feature type="compositionally biased region" description="Low complexity" evidence="1">
    <location>
        <begin position="257"/>
        <end position="286"/>
    </location>
</feature>
<feature type="compositionally biased region" description="Basic and acidic residues" evidence="1">
    <location>
        <begin position="94"/>
        <end position="126"/>
    </location>
</feature>
<dbReference type="EMBL" id="JAACJO010000006">
    <property type="protein sequence ID" value="KAF5357145.1"/>
    <property type="molecule type" value="Genomic_DNA"/>
</dbReference>
<feature type="region of interest" description="Disordered" evidence="1">
    <location>
        <begin position="38"/>
        <end position="166"/>
    </location>
</feature>
<feature type="compositionally biased region" description="Basic and acidic residues" evidence="1">
    <location>
        <begin position="242"/>
        <end position="254"/>
    </location>
</feature>
<sequence length="286" mass="30752">MASRTFSVFQDVPAPSAVKARSGTSNVLKTRSSTRLNNILQGSSKPNELVPVDKENVNPVTGERAGTITMSKKRKTNVLSAKPTAPLAVKKAKSSKETKDAEPYSKKRRATSEAEKSKGVVRKEGKAAGSLRKPTKRVSRKVSKLPRLEEEASSKAQDTEQTTQASIDSHCYELTVQPLADVSQAYEAPASAVDSLPSPASKAKFRKDTSAEPEIRDIFPSSQTLASLPSTSTARASSSEPTEGRKFSTPERKQIYAAFTFSSPSPTSGRSKFSSRSSSAPRLELA</sequence>
<protein>
    <submittedName>
        <fullName evidence="2">Uncharacterized protein</fullName>
    </submittedName>
</protein>
<name>A0A8H5G2I9_9AGAR</name>
<keyword evidence="3" id="KW-1185">Reference proteome</keyword>